<dbReference type="InterPro" id="IPR008254">
    <property type="entry name" value="Flavodoxin/NO_synth"/>
</dbReference>
<dbReference type="GO" id="GO:0009055">
    <property type="term" value="F:electron transfer activity"/>
    <property type="evidence" value="ECO:0007669"/>
    <property type="project" value="InterPro"/>
</dbReference>
<dbReference type="AlphaFoldDB" id="A0AA86N9D1"/>
<gene>
    <name evidence="2" type="ORF">HINF_LOCUS2860</name>
    <name evidence="3" type="ORF">HINF_LOCUS68750</name>
</gene>
<dbReference type="PROSITE" id="PS50902">
    <property type="entry name" value="FLAVODOXIN_LIKE"/>
    <property type="match status" value="1"/>
</dbReference>
<dbReference type="PANTHER" id="PTHR43717:SF1">
    <property type="entry name" value="ANAEROBIC NITRIC OXIDE REDUCTASE FLAVORUBREDOXIN"/>
    <property type="match status" value="1"/>
</dbReference>
<dbReference type="InterPro" id="IPR001279">
    <property type="entry name" value="Metallo-B-lactamas"/>
</dbReference>
<organism evidence="2">
    <name type="scientific">Hexamita inflata</name>
    <dbReference type="NCBI Taxonomy" id="28002"/>
    <lineage>
        <taxon>Eukaryota</taxon>
        <taxon>Metamonada</taxon>
        <taxon>Diplomonadida</taxon>
        <taxon>Hexamitidae</taxon>
        <taxon>Hexamitinae</taxon>
        <taxon>Hexamita</taxon>
    </lineage>
</organism>
<sequence>MPLAATELVAPDVYWVGAIDWSVRVFHGYHTDEGTSYNAYLLMDEEVTLIDTVKVQFGLELLERIKQITFLDSVKYVIMNHAENDHSGALPFLMTQLKNATIVTNKICMEHLILLYPSLKNYPFKIVNNSTQLQLKTHTIHFLQVPMLHWPDSMFSYCAETNILFSNDGFGQHIACSERFMDQIAQKDHIIHLMREYSANILGPFQVPLATALDNAKGLKIDMILTAHGISWRGDYLGMALNEYIQFSQNKQMQKKLTVVFQSMNGAVKKAAQIIMQGSQHPVQFCDLAITDLTKCALSAYESEFLAIGSPTYYGQTTPLVESAIHYLRGLSLIKGRKVMLFGSFCWSDKAVLSMKQMIENAGGTVVSEISFKMGVNEITQAALINDLKKFV</sequence>
<dbReference type="Pfam" id="PF19583">
    <property type="entry name" value="ODP"/>
    <property type="match status" value="1"/>
</dbReference>
<evidence type="ECO:0000313" key="2">
    <source>
        <dbReference type="EMBL" id="CAI9915215.1"/>
    </source>
</evidence>
<dbReference type="PANTHER" id="PTHR43717">
    <property type="entry name" value="ANAEROBIC NITRIC OXIDE REDUCTASE FLAVORUBREDOXIN"/>
    <property type="match status" value="1"/>
</dbReference>
<dbReference type="InterPro" id="IPR016440">
    <property type="entry name" value="Rubredoxin-O_OxRdtase"/>
</dbReference>
<dbReference type="InterPro" id="IPR036866">
    <property type="entry name" value="RibonucZ/Hydroxyglut_hydro"/>
</dbReference>
<dbReference type="PIRSF" id="PIRSF005243">
    <property type="entry name" value="ROO"/>
    <property type="match status" value="1"/>
</dbReference>
<protein>
    <submittedName>
        <fullName evidence="2">A-type flavoprotein</fullName>
    </submittedName>
    <submittedName>
        <fullName evidence="3">A-type_flavoprotein</fullName>
    </submittedName>
</protein>
<feature type="domain" description="Flavodoxin-like" evidence="1">
    <location>
        <begin position="257"/>
        <end position="392"/>
    </location>
</feature>
<reference evidence="3 4" key="2">
    <citation type="submission" date="2024-07" db="EMBL/GenBank/DDBJ databases">
        <authorList>
            <person name="Akdeniz Z."/>
        </authorList>
    </citation>
    <scope>NUCLEOTIDE SEQUENCE [LARGE SCALE GENOMIC DNA]</scope>
</reference>
<dbReference type="SUPFAM" id="SSF56281">
    <property type="entry name" value="Metallo-hydrolase/oxidoreductase"/>
    <property type="match status" value="1"/>
</dbReference>
<evidence type="ECO:0000313" key="4">
    <source>
        <dbReference type="Proteomes" id="UP001642409"/>
    </source>
</evidence>
<dbReference type="CDD" id="cd07709">
    <property type="entry name" value="flavodiiron_proteins_MBL-fold"/>
    <property type="match status" value="1"/>
</dbReference>
<dbReference type="GO" id="GO:0046872">
    <property type="term" value="F:metal ion binding"/>
    <property type="evidence" value="ECO:0007669"/>
    <property type="project" value="InterPro"/>
</dbReference>
<dbReference type="GO" id="GO:0010181">
    <property type="term" value="F:FMN binding"/>
    <property type="evidence" value="ECO:0007669"/>
    <property type="project" value="InterPro"/>
</dbReference>
<dbReference type="SMART" id="SM00849">
    <property type="entry name" value="Lactamase_B"/>
    <property type="match status" value="1"/>
</dbReference>
<dbReference type="GO" id="GO:0016491">
    <property type="term" value="F:oxidoreductase activity"/>
    <property type="evidence" value="ECO:0007669"/>
    <property type="project" value="InterPro"/>
</dbReference>
<dbReference type="Gene3D" id="3.40.50.360">
    <property type="match status" value="1"/>
</dbReference>
<dbReference type="InterPro" id="IPR029039">
    <property type="entry name" value="Flavoprotein-like_sf"/>
</dbReference>
<dbReference type="EMBL" id="CAXDID020000491">
    <property type="protein sequence ID" value="CAL6097105.1"/>
    <property type="molecule type" value="Genomic_DNA"/>
</dbReference>
<dbReference type="Proteomes" id="UP001642409">
    <property type="component" value="Unassembled WGS sequence"/>
</dbReference>
<reference evidence="2" key="1">
    <citation type="submission" date="2023-06" db="EMBL/GenBank/DDBJ databases">
        <authorList>
            <person name="Kurt Z."/>
        </authorList>
    </citation>
    <scope>NUCLEOTIDE SEQUENCE</scope>
</reference>
<name>A0AA86N9D1_9EUKA</name>
<dbReference type="SUPFAM" id="SSF52218">
    <property type="entry name" value="Flavoproteins"/>
    <property type="match status" value="1"/>
</dbReference>
<accession>A0AA86N9D1</accession>
<keyword evidence="4" id="KW-1185">Reference proteome</keyword>
<proteinExistence type="predicted"/>
<evidence type="ECO:0000313" key="3">
    <source>
        <dbReference type="EMBL" id="CAL6097105.1"/>
    </source>
</evidence>
<dbReference type="Gene3D" id="3.60.15.10">
    <property type="entry name" value="Ribonuclease Z/Hydroxyacylglutathione hydrolase-like"/>
    <property type="match status" value="1"/>
</dbReference>
<dbReference type="InterPro" id="IPR045761">
    <property type="entry name" value="ODP_dom"/>
</dbReference>
<evidence type="ECO:0000259" key="1">
    <source>
        <dbReference type="PROSITE" id="PS50902"/>
    </source>
</evidence>
<dbReference type="EMBL" id="CATOUU010000066">
    <property type="protein sequence ID" value="CAI9915215.1"/>
    <property type="molecule type" value="Genomic_DNA"/>
</dbReference>
<comment type="caution">
    <text evidence="2">The sequence shown here is derived from an EMBL/GenBank/DDBJ whole genome shotgun (WGS) entry which is preliminary data.</text>
</comment>